<dbReference type="AlphaFoldDB" id="Q2MGQ0"/>
<evidence type="ECO:0000313" key="7">
    <source>
        <dbReference type="EMBL" id="AES90086.1"/>
    </source>
</evidence>
<dbReference type="PROSITE" id="PS00583">
    <property type="entry name" value="PFKB_KINASES_1"/>
    <property type="match status" value="1"/>
</dbReference>
<dbReference type="Pfam" id="PF00294">
    <property type="entry name" value="PfkB"/>
    <property type="match status" value="1"/>
</dbReference>
<evidence type="ECO:0000256" key="1">
    <source>
        <dbReference type="ARBA" id="ARBA00010688"/>
    </source>
</evidence>
<dbReference type="GO" id="GO:0016301">
    <property type="term" value="F:kinase activity"/>
    <property type="evidence" value="ECO:0007669"/>
    <property type="project" value="UniProtKB-KW"/>
</dbReference>
<dbReference type="PANTHER" id="PTHR42909:SF1">
    <property type="entry name" value="CARBOHYDRATE KINASE PFKB DOMAIN-CONTAINING PROTEIN"/>
    <property type="match status" value="1"/>
</dbReference>
<keyword evidence="9" id="KW-1185">Reference proteome</keyword>
<dbReference type="Gene3D" id="3.40.1190.20">
    <property type="match status" value="1"/>
</dbReference>
<proteinExistence type="inferred from homology"/>
<dbReference type="InterPro" id="IPR029056">
    <property type="entry name" value="Ribokinase-like"/>
</dbReference>
<keyword evidence="2" id="KW-0808">Transferase</keyword>
<reference evidence="6" key="1">
    <citation type="submission" date="2004-04" db="EMBL/GenBank/DDBJ databases">
        <authorList>
            <person name="Town C.D."/>
        </authorList>
    </citation>
    <scope>NUCLEOTIDE SEQUENCE</scope>
</reference>
<evidence type="ECO:0000259" key="5">
    <source>
        <dbReference type="Pfam" id="PF00294"/>
    </source>
</evidence>
<name>Q2MGQ0_MEDTR</name>
<reference evidence="6" key="2">
    <citation type="submission" date="2007-03" db="EMBL/GenBank/DDBJ databases">
        <authorList>
            <consortium name="The International Medicago Genome Annotation Group"/>
        </authorList>
    </citation>
    <scope>NUCLEOTIDE SEQUENCE</scope>
</reference>
<organism evidence="6">
    <name type="scientific">Medicago truncatula</name>
    <name type="common">Barrel medic</name>
    <name type="synonym">Medicago tribuloides</name>
    <dbReference type="NCBI Taxonomy" id="3880"/>
    <lineage>
        <taxon>Eukaryota</taxon>
        <taxon>Viridiplantae</taxon>
        <taxon>Streptophyta</taxon>
        <taxon>Embryophyta</taxon>
        <taxon>Tracheophyta</taxon>
        <taxon>Spermatophyta</taxon>
        <taxon>Magnoliopsida</taxon>
        <taxon>eudicotyledons</taxon>
        <taxon>Gunneridae</taxon>
        <taxon>Pentapetalae</taxon>
        <taxon>rosids</taxon>
        <taxon>fabids</taxon>
        <taxon>Fabales</taxon>
        <taxon>Fabaceae</taxon>
        <taxon>Papilionoideae</taxon>
        <taxon>50 kb inversion clade</taxon>
        <taxon>NPAAA clade</taxon>
        <taxon>Hologalegina</taxon>
        <taxon>IRL clade</taxon>
        <taxon>Trifolieae</taxon>
        <taxon>Medicago</taxon>
    </lineage>
</organism>
<dbReference type="SUPFAM" id="SSF53613">
    <property type="entry name" value="Ribokinase-like"/>
    <property type="match status" value="1"/>
</dbReference>
<dbReference type="EnsemblPlants" id="AES90086">
    <property type="protein sequence ID" value="AES90086"/>
    <property type="gene ID" value="MTR_4g084100"/>
</dbReference>
<dbReference type="Proteomes" id="UP000002051">
    <property type="component" value="Chromosome 4"/>
</dbReference>
<evidence type="ECO:0000256" key="4">
    <source>
        <dbReference type="ARBA" id="ARBA00022777"/>
    </source>
</evidence>
<gene>
    <name evidence="8" type="primary">11443946</name>
    <name evidence="7" type="ordered locus">MTR_4g084100</name>
    <name evidence="6" type="ORF">MtrDRAFT_AC147481g10v2</name>
</gene>
<protein>
    <submittedName>
        <fullName evidence="6">Carbohydrate kinase, PfkB</fullName>
    </submittedName>
    <submittedName>
        <fullName evidence="7">PfkB family carbohydrate kinase</fullName>
    </submittedName>
</protein>
<keyword evidence="3" id="KW-0479">Metal-binding</keyword>
<feature type="domain" description="Carbohydrate kinase PfkB" evidence="5">
    <location>
        <begin position="37"/>
        <end position="294"/>
    </location>
</feature>
<dbReference type="CDD" id="cd01941">
    <property type="entry name" value="YeiC_kinase_like"/>
    <property type="match status" value="1"/>
</dbReference>
<evidence type="ECO:0000313" key="8">
    <source>
        <dbReference type="EnsemblPlants" id="AES90086"/>
    </source>
</evidence>
<reference evidence="8" key="5">
    <citation type="submission" date="2015-04" db="UniProtKB">
        <authorList>
            <consortium name="EnsemblPlants"/>
        </authorList>
    </citation>
    <scope>IDENTIFICATION</scope>
    <source>
        <strain evidence="8">cv. Jemalong A17</strain>
    </source>
</reference>
<dbReference type="OrthoDB" id="198885at2759"/>
<dbReference type="OMA" id="GHIMNLM"/>
<keyword evidence="4 6" id="KW-0418">Kinase</keyword>
<dbReference type="EMBL" id="AC147481">
    <property type="protein sequence ID" value="ABC75360.1"/>
    <property type="molecule type" value="Genomic_DNA"/>
</dbReference>
<dbReference type="STRING" id="3880.Q2MGQ0"/>
<evidence type="ECO:0000256" key="2">
    <source>
        <dbReference type="ARBA" id="ARBA00022679"/>
    </source>
</evidence>
<dbReference type="PRINTS" id="PR00990">
    <property type="entry name" value="RIBOKINASE"/>
</dbReference>
<dbReference type="PaxDb" id="3880-AES90086"/>
<accession>Q2MGQ0</accession>
<reference evidence="7 9" key="4">
    <citation type="journal article" date="2014" name="BMC Genomics">
        <title>An improved genome release (version Mt4.0) for the model legume Medicago truncatula.</title>
        <authorList>
            <person name="Tang H."/>
            <person name="Krishnakumar V."/>
            <person name="Bidwell S."/>
            <person name="Rosen B."/>
            <person name="Chan A."/>
            <person name="Zhou S."/>
            <person name="Gentzbittel L."/>
            <person name="Childs K.L."/>
            <person name="Yandell M."/>
            <person name="Gundlach H."/>
            <person name="Mayer K.F."/>
            <person name="Schwartz D.C."/>
            <person name="Town C.D."/>
        </authorList>
    </citation>
    <scope>GENOME REANNOTATION</scope>
    <source>
        <strain evidence="8 9">cv. Jemalong A17</strain>
    </source>
</reference>
<evidence type="ECO:0000313" key="6">
    <source>
        <dbReference type="EMBL" id="ABC75360.1"/>
    </source>
</evidence>
<dbReference type="InterPro" id="IPR002173">
    <property type="entry name" value="Carboh/pur_kinase_PfkB_CS"/>
</dbReference>
<dbReference type="InterPro" id="IPR002139">
    <property type="entry name" value="Ribo/fructo_kinase"/>
</dbReference>
<dbReference type="EMBL" id="CM001220">
    <property type="protein sequence ID" value="AES90086.1"/>
    <property type="molecule type" value="Genomic_DNA"/>
</dbReference>
<dbReference type="InterPro" id="IPR011611">
    <property type="entry name" value="PfkB_dom"/>
</dbReference>
<dbReference type="eggNOG" id="KOG3009">
    <property type="taxonomic scope" value="Eukaryota"/>
</dbReference>
<reference evidence="7 9" key="3">
    <citation type="journal article" date="2011" name="Nature">
        <title>The Medicago genome provides insight into the evolution of rhizobial symbioses.</title>
        <authorList>
            <person name="Young N.D."/>
            <person name="Debelle F."/>
            <person name="Oldroyd G.E."/>
            <person name="Geurts R."/>
            <person name="Cannon S.B."/>
            <person name="Udvardi M.K."/>
            <person name="Benedito V.A."/>
            <person name="Mayer K.F."/>
            <person name="Gouzy J."/>
            <person name="Schoof H."/>
            <person name="Van de Peer Y."/>
            <person name="Proost S."/>
            <person name="Cook D.R."/>
            <person name="Meyers B.C."/>
            <person name="Spannagl M."/>
            <person name="Cheung F."/>
            <person name="De Mita S."/>
            <person name="Krishnakumar V."/>
            <person name="Gundlach H."/>
            <person name="Zhou S."/>
            <person name="Mudge J."/>
            <person name="Bharti A.K."/>
            <person name="Murray J.D."/>
            <person name="Naoumkina M.A."/>
            <person name="Rosen B."/>
            <person name="Silverstein K.A."/>
            <person name="Tang H."/>
            <person name="Rombauts S."/>
            <person name="Zhao P.X."/>
            <person name="Zhou P."/>
            <person name="Barbe V."/>
            <person name="Bardou P."/>
            <person name="Bechner M."/>
            <person name="Bellec A."/>
            <person name="Berger A."/>
            <person name="Berges H."/>
            <person name="Bidwell S."/>
            <person name="Bisseling T."/>
            <person name="Choisne N."/>
            <person name="Couloux A."/>
            <person name="Denny R."/>
            <person name="Deshpande S."/>
            <person name="Dai X."/>
            <person name="Doyle J.J."/>
            <person name="Dudez A.M."/>
            <person name="Farmer A.D."/>
            <person name="Fouteau S."/>
            <person name="Franken C."/>
            <person name="Gibelin C."/>
            <person name="Gish J."/>
            <person name="Goldstein S."/>
            <person name="Gonzalez A.J."/>
            <person name="Green P.J."/>
            <person name="Hallab A."/>
            <person name="Hartog M."/>
            <person name="Hua A."/>
            <person name="Humphray S.J."/>
            <person name="Jeong D.H."/>
            <person name="Jing Y."/>
            <person name="Jocker A."/>
            <person name="Kenton S.M."/>
            <person name="Kim D.J."/>
            <person name="Klee K."/>
            <person name="Lai H."/>
            <person name="Lang C."/>
            <person name="Lin S."/>
            <person name="Macmil S.L."/>
            <person name="Magdelenat G."/>
            <person name="Matthews L."/>
            <person name="McCorrison J."/>
            <person name="Monaghan E.L."/>
            <person name="Mun J.H."/>
            <person name="Najar F.Z."/>
            <person name="Nicholson C."/>
            <person name="Noirot C."/>
            <person name="O'Bleness M."/>
            <person name="Paule C.R."/>
            <person name="Poulain J."/>
            <person name="Prion F."/>
            <person name="Qin B."/>
            <person name="Qu C."/>
            <person name="Retzel E.F."/>
            <person name="Riddle C."/>
            <person name="Sallet E."/>
            <person name="Samain S."/>
            <person name="Samson N."/>
            <person name="Sanders I."/>
            <person name="Saurat O."/>
            <person name="Scarpelli C."/>
            <person name="Schiex T."/>
            <person name="Segurens B."/>
            <person name="Severin A.J."/>
            <person name="Sherrier D.J."/>
            <person name="Shi R."/>
            <person name="Sims S."/>
            <person name="Singer S.R."/>
            <person name="Sinharoy S."/>
            <person name="Sterck L."/>
            <person name="Viollet A."/>
            <person name="Wang B.B."/>
            <person name="Wang K."/>
            <person name="Wang M."/>
            <person name="Wang X."/>
            <person name="Warfsmann J."/>
            <person name="Weissenbach J."/>
            <person name="White D.D."/>
            <person name="White J.D."/>
            <person name="Wiley G.B."/>
            <person name="Wincker P."/>
            <person name="Xing Y."/>
            <person name="Yang L."/>
            <person name="Yao Z."/>
            <person name="Ying F."/>
            <person name="Zhai J."/>
            <person name="Zhou L."/>
            <person name="Zuber A."/>
            <person name="Denarie J."/>
            <person name="Dixon R.A."/>
            <person name="May G.D."/>
            <person name="Schwartz D.C."/>
            <person name="Rogers J."/>
            <person name="Quetier F."/>
            <person name="Town C.D."/>
            <person name="Roe B.A."/>
        </authorList>
    </citation>
    <scope>NUCLEOTIDE SEQUENCE [LARGE SCALE GENOMIC DNA]</scope>
    <source>
        <strain evidence="7">A17</strain>
        <strain evidence="8 9">cv. Jemalong A17</strain>
    </source>
</reference>
<comment type="similarity">
    <text evidence="1">Belongs to the carbohydrate kinase PfkB family.</text>
</comment>
<sequence length="421" mass="44698">MLTILCEFVTINLIDNCLLFGCKVMLSGRQLDHEDAEAVIIGGMVLDIHATPSIRANPGTTTPGKVYYVQGGVARNVAECMSKLGAKPYMISALGFDMAGNLLLEHWKTAGLSTEGILKNKDIETPVVCNIFDVNGEVAAGVASVEALEKYLTPDWILCFKSTLLYAPVLMVDANLSGPSLEASCKMAADTGCPVWFEPVSVTKSQRIRSVAKYVTFASPNEDELIAMANALSGSNEFRPLKEDHKKDNLSPGSLFQILKPAVLVLLGKGIKVVLVTLGSNGVFLCSKGGPSCYKFPVAKTNRTGFGGQLYKSVMQNCPPNCYSGFSELDISNRLFAVHLPSLPASVVRLTGAGDCLVGGTLTSICAGLDIMQSVSVGIAVAKAAVEVETNVPSAFSLASIADDARSVFCHAKVLLQQSMM</sequence>
<evidence type="ECO:0000256" key="3">
    <source>
        <dbReference type="ARBA" id="ARBA00022723"/>
    </source>
</evidence>
<dbReference type="GO" id="GO:0046872">
    <property type="term" value="F:metal ion binding"/>
    <property type="evidence" value="ECO:0007669"/>
    <property type="project" value="UniProtKB-KW"/>
</dbReference>
<evidence type="ECO:0000313" key="9">
    <source>
        <dbReference type="Proteomes" id="UP000002051"/>
    </source>
</evidence>
<dbReference type="PANTHER" id="PTHR42909">
    <property type="entry name" value="ZGC:136858"/>
    <property type="match status" value="1"/>
</dbReference>